<evidence type="ECO:0000313" key="1">
    <source>
        <dbReference type="EMBL" id="TXG66029.1"/>
    </source>
</evidence>
<comment type="caution">
    <text evidence="1">The sequence shown here is derived from an EMBL/GenBank/DDBJ whole genome shotgun (WGS) entry which is preliminary data.</text>
</comment>
<dbReference type="PANTHER" id="PTHR24177">
    <property type="entry name" value="CASKIN"/>
    <property type="match status" value="1"/>
</dbReference>
<dbReference type="PANTHER" id="PTHR24177:SF468">
    <property type="entry name" value="PGG DOMAIN-CONTAINING PROTEIN"/>
    <property type="match status" value="1"/>
</dbReference>
<dbReference type="OrthoDB" id="1925304at2759"/>
<organism evidence="1 2">
    <name type="scientific">Acer yangbiense</name>
    <dbReference type="NCBI Taxonomy" id="1000413"/>
    <lineage>
        <taxon>Eukaryota</taxon>
        <taxon>Viridiplantae</taxon>
        <taxon>Streptophyta</taxon>
        <taxon>Embryophyta</taxon>
        <taxon>Tracheophyta</taxon>
        <taxon>Spermatophyta</taxon>
        <taxon>Magnoliopsida</taxon>
        <taxon>eudicotyledons</taxon>
        <taxon>Gunneridae</taxon>
        <taxon>Pentapetalae</taxon>
        <taxon>rosids</taxon>
        <taxon>malvids</taxon>
        <taxon>Sapindales</taxon>
        <taxon>Sapindaceae</taxon>
        <taxon>Hippocastanoideae</taxon>
        <taxon>Acereae</taxon>
        <taxon>Acer</taxon>
    </lineage>
</organism>
<dbReference type="EMBL" id="VAHF01000003">
    <property type="protein sequence ID" value="TXG66029.1"/>
    <property type="molecule type" value="Genomic_DNA"/>
</dbReference>
<keyword evidence="2" id="KW-1185">Reference proteome</keyword>
<reference evidence="2" key="1">
    <citation type="journal article" date="2019" name="Gigascience">
        <title>De novo genome assembly of the endangered Acer yangbiense, a plant species with extremely small populations endemic to Yunnan Province, China.</title>
        <authorList>
            <person name="Yang J."/>
            <person name="Wariss H.M."/>
            <person name="Tao L."/>
            <person name="Zhang R."/>
            <person name="Yun Q."/>
            <person name="Hollingsworth P."/>
            <person name="Dao Z."/>
            <person name="Luo G."/>
            <person name="Guo H."/>
            <person name="Ma Y."/>
            <person name="Sun W."/>
        </authorList>
    </citation>
    <scope>NUCLEOTIDE SEQUENCE [LARGE SCALE GENOMIC DNA]</scope>
    <source>
        <strain evidence="2">cv. Malutang</strain>
    </source>
</reference>
<proteinExistence type="predicted"/>
<gene>
    <name evidence="1" type="ORF">EZV62_007304</name>
</gene>
<dbReference type="AlphaFoldDB" id="A0A5C7IBB3"/>
<sequence length="202" mass="22706">MADQSKHLIDQRSGNSGAKTQPLLSVVEAAAQEFCKKILSVFQDNMPAGRTEQPQNQEFMLKCLNRLLWKVIEKLANFPPPRLLRKQWSSPSLLLPAELGIVEIIRTCLQYFPDLIFIETEIEIEIEANLLQAAIAKRRAKVFNLIKEMPTIALQLNLGMLESETTLHLAAKLAPSSQLLSVSGSALQMQRELQWFKVGPSI</sequence>
<name>A0A5C7IBB3_9ROSI</name>
<dbReference type="Proteomes" id="UP000323000">
    <property type="component" value="Chromosome 3"/>
</dbReference>
<protein>
    <submittedName>
        <fullName evidence="1">Uncharacterized protein</fullName>
    </submittedName>
</protein>
<accession>A0A5C7IBB3</accession>
<evidence type="ECO:0000313" key="2">
    <source>
        <dbReference type="Proteomes" id="UP000323000"/>
    </source>
</evidence>